<keyword evidence="12" id="KW-0670">Pyruvate</keyword>
<accession>E6MIQ0</accession>
<evidence type="ECO:0000256" key="12">
    <source>
        <dbReference type="HAMAP-Rule" id="MF_00111"/>
    </source>
</evidence>
<dbReference type="GO" id="GO:0071555">
    <property type="term" value="P:cell wall organization"/>
    <property type="evidence" value="ECO:0007669"/>
    <property type="project" value="UniProtKB-KW"/>
</dbReference>
<dbReference type="Proteomes" id="UP000004754">
    <property type="component" value="Unassembled WGS sequence"/>
</dbReference>
<keyword evidence="15" id="KW-1185">Reference proteome</keyword>
<comment type="caution">
    <text evidence="12">Lacks conserved residue(s) required for the propagation of feature annotation.</text>
</comment>
<comment type="pathway">
    <text evidence="2 12">Cell wall biogenesis; peptidoglycan biosynthesis.</text>
</comment>
<dbReference type="UniPathway" id="UPA00219"/>
<dbReference type="FunFam" id="3.65.10.10:FF:000001">
    <property type="entry name" value="UDP-N-acetylglucosamine 1-carboxyvinyltransferase"/>
    <property type="match status" value="1"/>
</dbReference>
<evidence type="ECO:0000313" key="14">
    <source>
        <dbReference type="EMBL" id="EFV01146.1"/>
    </source>
</evidence>
<feature type="binding site" evidence="12">
    <location>
        <begin position="123"/>
        <end position="127"/>
    </location>
    <ligand>
        <name>UDP-N-acetyl-alpha-D-glucosamine</name>
        <dbReference type="ChEBI" id="CHEBI:57705"/>
    </ligand>
</feature>
<comment type="function">
    <text evidence="12">Cell wall formation. Adds enolpyruvyl to UDP-N-acetylglucosamine.</text>
</comment>
<feature type="binding site" evidence="12">
    <location>
        <position position="329"/>
    </location>
    <ligand>
        <name>UDP-N-acetyl-alpha-D-glucosamine</name>
        <dbReference type="ChEBI" id="CHEBI:57705"/>
    </ligand>
</feature>
<name>E6MIQ0_9FIRM</name>
<keyword evidence="3 12" id="KW-0963">Cytoplasm</keyword>
<comment type="subcellular location">
    <subcellularLocation>
        <location evidence="1 12">Cytoplasm</location>
    </subcellularLocation>
</comment>
<dbReference type="OrthoDB" id="9803760at2"/>
<dbReference type="InterPro" id="IPR036968">
    <property type="entry name" value="Enolpyruvate_Tfrase_sf"/>
</dbReference>
<dbReference type="Pfam" id="PF00275">
    <property type="entry name" value="EPSP_synthase"/>
    <property type="match status" value="1"/>
</dbReference>
<feature type="binding site" evidence="12">
    <location>
        <position position="307"/>
    </location>
    <ligand>
        <name>UDP-N-acetyl-alpha-D-glucosamine</name>
        <dbReference type="ChEBI" id="CHEBI:57705"/>
    </ligand>
</feature>
<dbReference type="eggNOG" id="COG0766">
    <property type="taxonomic scope" value="Bacteria"/>
</dbReference>
<comment type="similarity">
    <text evidence="10 12">Belongs to the EPSP synthase family. MurA subfamily.</text>
</comment>
<keyword evidence="5 12" id="KW-0808">Transferase</keyword>
<dbReference type="STRING" id="887929.HMP0721_1885"/>
<feature type="domain" description="Enolpyruvate transferase" evidence="13">
    <location>
        <begin position="7"/>
        <end position="406"/>
    </location>
</feature>
<feature type="modified residue" description="2-(S-cysteinyl)pyruvic acid O-phosphothioketal" evidence="12">
    <location>
        <position position="118"/>
    </location>
</feature>
<evidence type="ECO:0000256" key="7">
    <source>
        <dbReference type="ARBA" id="ARBA00022984"/>
    </source>
</evidence>
<keyword evidence="7 12" id="KW-0573">Peptidoglycan synthesis</keyword>
<dbReference type="AlphaFoldDB" id="E6MIQ0"/>
<evidence type="ECO:0000256" key="3">
    <source>
        <dbReference type="ARBA" id="ARBA00022490"/>
    </source>
</evidence>
<gene>
    <name evidence="12 14" type="primary">murA</name>
    <name evidence="14" type="ORF">HMP0721_1885</name>
</gene>
<dbReference type="NCBIfam" id="TIGR01072">
    <property type="entry name" value="murA"/>
    <property type="match status" value="1"/>
</dbReference>
<evidence type="ECO:0000256" key="6">
    <source>
        <dbReference type="ARBA" id="ARBA00022960"/>
    </source>
</evidence>
<dbReference type="EMBL" id="AEQN01000023">
    <property type="protein sequence ID" value="EFV01146.1"/>
    <property type="molecule type" value="Genomic_DNA"/>
</dbReference>
<feature type="binding site" evidence="12">
    <location>
        <position position="94"/>
    </location>
    <ligand>
        <name>UDP-N-acetyl-alpha-D-glucosamine</name>
        <dbReference type="ChEBI" id="CHEBI:57705"/>
    </ligand>
</feature>
<comment type="catalytic activity">
    <reaction evidence="11 12">
        <text>phosphoenolpyruvate + UDP-N-acetyl-alpha-D-glucosamine = UDP-N-acetyl-3-O-(1-carboxyvinyl)-alpha-D-glucosamine + phosphate</text>
        <dbReference type="Rhea" id="RHEA:18681"/>
        <dbReference type="ChEBI" id="CHEBI:43474"/>
        <dbReference type="ChEBI" id="CHEBI:57705"/>
        <dbReference type="ChEBI" id="CHEBI:58702"/>
        <dbReference type="ChEBI" id="CHEBI:68483"/>
        <dbReference type="EC" id="2.5.1.7"/>
    </reaction>
</comment>
<dbReference type="GO" id="GO:0008360">
    <property type="term" value="P:regulation of cell shape"/>
    <property type="evidence" value="ECO:0007669"/>
    <property type="project" value="UniProtKB-KW"/>
</dbReference>
<feature type="binding site" evidence="12">
    <location>
        <begin position="22"/>
        <end position="23"/>
    </location>
    <ligand>
        <name>phosphoenolpyruvate</name>
        <dbReference type="ChEBI" id="CHEBI:58702"/>
    </ligand>
</feature>
<dbReference type="PANTHER" id="PTHR43783:SF2">
    <property type="entry name" value="UDP-N-ACETYLGLUCOSAMINE 1-CARBOXYVINYLTRANSFERASE 2"/>
    <property type="match status" value="1"/>
</dbReference>
<sequence length="427" mass="45942">MDKLIINGGVPLQGEVKITGAKNAVLGLIPAAILSRNVIVMDNVPQINDVQKMVNILRKLGVRIDSEGDVLTIDAREKISHDCSPYQDQTGRMRASYYLLGALLGRYHEAIVPLPGGCNIGDRPIDQHIKGFEALGAKVVIEHGQVKMKADRLVGTDIYLDVVSVGATINIMLAAVLAEGKTVIENVAKEPHIVDVANFLNKMGANIKGAGTDTIRIRGVEKLGSCSYSVVPDQITAGTYMMAAAATGGNVLVSGVIPKHMESVTAKLREMGAEVTVEGDGLRVKNNKERLKACRIKTLPYPGFPTDLQQPMAVLMAIAEGNSMIQESIFENRFKYVDELRKMGANITISGRIANITGVPKLSGTKIVSTDLRAGAAMVIAALVAEGESEVTGLQYIDRGYENLEGNFRDLGARIRRVPMDLAELDI</sequence>
<dbReference type="InterPro" id="IPR001986">
    <property type="entry name" value="Enolpyruvate_Tfrase_dom"/>
</dbReference>
<dbReference type="GO" id="GO:0005737">
    <property type="term" value="C:cytoplasm"/>
    <property type="evidence" value="ECO:0007669"/>
    <property type="project" value="UniProtKB-SubCell"/>
</dbReference>
<keyword evidence="4 12" id="KW-0132">Cell division</keyword>
<dbReference type="HAMAP" id="MF_00111">
    <property type="entry name" value="MurA"/>
    <property type="match status" value="1"/>
</dbReference>
<feature type="active site" description="Proton donor" evidence="12">
    <location>
        <position position="118"/>
    </location>
</feature>
<evidence type="ECO:0000256" key="5">
    <source>
        <dbReference type="ARBA" id="ARBA00022679"/>
    </source>
</evidence>
<proteinExistence type="inferred from homology"/>
<dbReference type="SUPFAM" id="SSF55205">
    <property type="entry name" value="EPT/RTPC-like"/>
    <property type="match status" value="1"/>
</dbReference>
<dbReference type="GO" id="GO:0008760">
    <property type="term" value="F:UDP-N-acetylglucosamine 1-carboxyvinyltransferase activity"/>
    <property type="evidence" value="ECO:0007669"/>
    <property type="project" value="UniProtKB-UniRule"/>
</dbReference>
<protein>
    <recommendedName>
        <fullName evidence="12">UDP-N-acetylglucosamine 1-carboxyvinyltransferase</fullName>
        <ecNumber evidence="12">2.5.1.7</ecNumber>
    </recommendedName>
    <alternativeName>
        <fullName evidence="12">Enoylpyruvate transferase</fullName>
    </alternativeName>
    <alternativeName>
        <fullName evidence="12">UDP-N-acetylglucosamine enolpyruvyl transferase</fullName>
        <shortName evidence="12">EPT</shortName>
    </alternativeName>
</protein>
<dbReference type="GO" id="GO:0051301">
    <property type="term" value="P:cell division"/>
    <property type="evidence" value="ECO:0007669"/>
    <property type="project" value="UniProtKB-KW"/>
</dbReference>
<keyword evidence="6 12" id="KW-0133">Cell shape</keyword>
<keyword evidence="9 12" id="KW-0961">Cell wall biogenesis/degradation</keyword>
<dbReference type="InterPro" id="IPR005750">
    <property type="entry name" value="UDP_GlcNAc_COvinyl_MurA"/>
</dbReference>
<dbReference type="PANTHER" id="PTHR43783">
    <property type="entry name" value="UDP-N-ACETYLGLUCOSAMINE 1-CARBOXYVINYLTRANSFERASE"/>
    <property type="match status" value="1"/>
</dbReference>
<dbReference type="NCBIfam" id="NF009470">
    <property type="entry name" value="PRK12830.1"/>
    <property type="match status" value="1"/>
</dbReference>
<dbReference type="HOGENOM" id="CLU_027387_0_0_9"/>
<evidence type="ECO:0000256" key="2">
    <source>
        <dbReference type="ARBA" id="ARBA00004752"/>
    </source>
</evidence>
<dbReference type="NCBIfam" id="NF006873">
    <property type="entry name" value="PRK09369.1"/>
    <property type="match status" value="1"/>
</dbReference>
<evidence type="ECO:0000259" key="13">
    <source>
        <dbReference type="Pfam" id="PF00275"/>
    </source>
</evidence>
<dbReference type="InterPro" id="IPR013792">
    <property type="entry name" value="RNA3'P_cycl/enolpyr_Trfase_a/b"/>
</dbReference>
<evidence type="ECO:0000313" key="15">
    <source>
        <dbReference type="Proteomes" id="UP000004754"/>
    </source>
</evidence>
<dbReference type="Gene3D" id="3.65.10.10">
    <property type="entry name" value="Enolpyruvate transferase domain"/>
    <property type="match status" value="2"/>
</dbReference>
<evidence type="ECO:0000256" key="9">
    <source>
        <dbReference type="ARBA" id="ARBA00023316"/>
    </source>
</evidence>
<dbReference type="GO" id="GO:0019277">
    <property type="term" value="P:UDP-N-acetylgalactosamine biosynthetic process"/>
    <property type="evidence" value="ECO:0007669"/>
    <property type="project" value="InterPro"/>
</dbReference>
<evidence type="ECO:0000256" key="4">
    <source>
        <dbReference type="ARBA" id="ARBA00022618"/>
    </source>
</evidence>
<dbReference type="EC" id="2.5.1.7" evidence="12"/>
<organism evidence="14 15">
    <name type="scientific">Pseudoramibacter alactolyticus ATCC 23263</name>
    <dbReference type="NCBI Taxonomy" id="887929"/>
    <lineage>
        <taxon>Bacteria</taxon>
        <taxon>Bacillati</taxon>
        <taxon>Bacillota</taxon>
        <taxon>Clostridia</taxon>
        <taxon>Eubacteriales</taxon>
        <taxon>Eubacteriaceae</taxon>
        <taxon>Pseudoramibacter</taxon>
    </lineage>
</organism>
<keyword evidence="8 12" id="KW-0131">Cell cycle</keyword>
<dbReference type="RefSeq" id="WP_006599307.1">
    <property type="nucleotide sequence ID" value="NZ_GL622359.1"/>
</dbReference>
<evidence type="ECO:0000256" key="11">
    <source>
        <dbReference type="ARBA" id="ARBA00047527"/>
    </source>
</evidence>
<evidence type="ECO:0000256" key="10">
    <source>
        <dbReference type="ARBA" id="ARBA00038367"/>
    </source>
</evidence>
<reference evidence="14 15" key="1">
    <citation type="submission" date="2010-12" db="EMBL/GenBank/DDBJ databases">
        <authorList>
            <person name="Muzny D."/>
            <person name="Qin X."/>
            <person name="Deng J."/>
            <person name="Jiang H."/>
            <person name="Liu Y."/>
            <person name="Qu J."/>
            <person name="Song X.-Z."/>
            <person name="Zhang L."/>
            <person name="Thornton R."/>
            <person name="Coyle M."/>
            <person name="Francisco L."/>
            <person name="Jackson L."/>
            <person name="Javaid M."/>
            <person name="Korchina V."/>
            <person name="Kovar C."/>
            <person name="Mata R."/>
            <person name="Mathew T."/>
            <person name="Ngo R."/>
            <person name="Nguyen L."/>
            <person name="Nguyen N."/>
            <person name="Okwuonu G."/>
            <person name="Ongeri F."/>
            <person name="Pham C."/>
            <person name="Simmons D."/>
            <person name="Wilczek-Boney K."/>
            <person name="Hale W."/>
            <person name="Jakkamsetti A."/>
            <person name="Pham P."/>
            <person name="Ruth R."/>
            <person name="San Lucas F."/>
            <person name="Warren J."/>
            <person name="Zhang J."/>
            <person name="Zhao Z."/>
            <person name="Zhou C."/>
            <person name="Zhu D."/>
            <person name="Lee S."/>
            <person name="Bess C."/>
            <person name="Blankenburg K."/>
            <person name="Forbes L."/>
            <person name="Fu Q."/>
            <person name="Gubbala S."/>
            <person name="Hirani K."/>
            <person name="Jayaseelan J.C."/>
            <person name="Lara F."/>
            <person name="Munidasa M."/>
            <person name="Palculict T."/>
            <person name="Patil S."/>
            <person name="Pu L.-L."/>
            <person name="Saada N."/>
            <person name="Tang L."/>
            <person name="Weissenberger G."/>
            <person name="Zhu Y."/>
            <person name="Hemphill L."/>
            <person name="Shang Y."/>
            <person name="Youmans B."/>
            <person name="Ayvaz T."/>
            <person name="Ross M."/>
            <person name="Santibanez J."/>
            <person name="Aqrawi P."/>
            <person name="Gross S."/>
            <person name="Joshi V."/>
            <person name="Fowler G."/>
            <person name="Nazareth L."/>
            <person name="Reid J."/>
            <person name="Worley K."/>
            <person name="Petrosino J."/>
            <person name="Highlander S."/>
            <person name="Gibbs R."/>
        </authorList>
    </citation>
    <scope>NUCLEOTIDE SEQUENCE [LARGE SCALE GENOMIC DNA]</scope>
    <source>
        <strain evidence="14 15">ATCC 23263</strain>
    </source>
</reference>
<dbReference type="CDD" id="cd01555">
    <property type="entry name" value="UdpNAET"/>
    <property type="match status" value="1"/>
</dbReference>
<dbReference type="InterPro" id="IPR050068">
    <property type="entry name" value="MurA_subfamily"/>
</dbReference>
<evidence type="ECO:0000256" key="1">
    <source>
        <dbReference type="ARBA" id="ARBA00004496"/>
    </source>
</evidence>
<evidence type="ECO:0000256" key="8">
    <source>
        <dbReference type="ARBA" id="ARBA00023306"/>
    </source>
</evidence>
<dbReference type="GO" id="GO:0009252">
    <property type="term" value="P:peptidoglycan biosynthetic process"/>
    <property type="evidence" value="ECO:0007669"/>
    <property type="project" value="UniProtKB-UniRule"/>
</dbReference>
<comment type="caution">
    <text evidence="14">The sequence shown here is derived from an EMBL/GenBank/DDBJ whole genome shotgun (WGS) entry which is preliminary data.</text>
</comment>